<evidence type="ECO:0000313" key="3">
    <source>
        <dbReference type="Proteomes" id="UP000018888"/>
    </source>
</evidence>
<name>A0A2P4QZM5_RHIID</name>
<feature type="domain" description="Protein kinase" evidence="1">
    <location>
        <begin position="927"/>
        <end position="1222"/>
    </location>
</feature>
<dbReference type="EMBL" id="AUPC02000002">
    <property type="protein sequence ID" value="POG83097.1"/>
    <property type="molecule type" value="Genomic_DNA"/>
</dbReference>
<dbReference type="InterPro" id="IPR000719">
    <property type="entry name" value="Prot_kinase_dom"/>
</dbReference>
<dbReference type="AlphaFoldDB" id="A0A2P4QZM5"/>
<accession>A0A2P4QZM5</accession>
<dbReference type="VEuPathDB" id="FungiDB:RhiirFUN_026551"/>
<organism evidence="2 3">
    <name type="scientific">Rhizophagus irregularis (strain DAOM 181602 / DAOM 197198 / MUCL 43194)</name>
    <name type="common">Arbuscular mycorrhizal fungus</name>
    <name type="synonym">Glomus intraradices</name>
    <dbReference type="NCBI Taxonomy" id="747089"/>
    <lineage>
        <taxon>Eukaryota</taxon>
        <taxon>Fungi</taxon>
        <taxon>Fungi incertae sedis</taxon>
        <taxon>Mucoromycota</taxon>
        <taxon>Glomeromycotina</taxon>
        <taxon>Glomeromycetes</taxon>
        <taxon>Glomerales</taxon>
        <taxon>Glomeraceae</taxon>
        <taxon>Rhizophagus</taxon>
    </lineage>
</organism>
<dbReference type="PROSITE" id="PS50011">
    <property type="entry name" value="PROTEIN_KINASE_DOM"/>
    <property type="match status" value="3"/>
</dbReference>
<dbReference type="GO" id="GO:0004674">
    <property type="term" value="F:protein serine/threonine kinase activity"/>
    <property type="evidence" value="ECO:0007669"/>
    <property type="project" value="TreeGrafter"/>
</dbReference>
<dbReference type="Proteomes" id="UP000018888">
    <property type="component" value="Unassembled WGS sequence"/>
</dbReference>
<gene>
    <name evidence="2" type="ORF">GLOIN_2v1469572</name>
</gene>
<proteinExistence type="predicted"/>
<evidence type="ECO:0000313" key="2">
    <source>
        <dbReference type="EMBL" id="POG83097.1"/>
    </source>
</evidence>
<reference evidence="2 3" key="2">
    <citation type="journal article" date="2018" name="New Phytol.">
        <title>High intraspecific genome diversity in the model arbuscular mycorrhizal symbiont Rhizophagus irregularis.</title>
        <authorList>
            <person name="Chen E.C.H."/>
            <person name="Morin E."/>
            <person name="Beaudet D."/>
            <person name="Noel J."/>
            <person name="Yildirir G."/>
            <person name="Ndikumana S."/>
            <person name="Charron P."/>
            <person name="St-Onge C."/>
            <person name="Giorgi J."/>
            <person name="Kruger M."/>
            <person name="Marton T."/>
            <person name="Ropars J."/>
            <person name="Grigoriev I.V."/>
            <person name="Hainaut M."/>
            <person name="Henrissat B."/>
            <person name="Roux C."/>
            <person name="Martin F."/>
            <person name="Corradi N."/>
        </authorList>
    </citation>
    <scope>NUCLEOTIDE SEQUENCE [LARGE SCALE GENOMIC DNA]</scope>
    <source>
        <strain evidence="2 3">DAOM 197198</strain>
    </source>
</reference>
<sequence>MNENSESELIDFIIKYKLVKLIDESELSDIRPIDEGHFGIISKAMWKTTNNYVICKRLKNDKSISNKPAEAFIHELKMHGRLNFCQRIIRILDKETKEYLLITEYADGGNLRQYLKNHFSELTWNDKIKLAYQITEGIKFLHGENILHQDLHSKNIVILHGDAKIISLGIAKSTESQTNLHSDVIGMIAYIDPKRLKDSFYEYNDRSDIYSLGVLMWELSSGRPPFINDINESLLRSGLLAGRREESVPDTPNEYLILYKSCWDPEPNTRPSIIQVYNRLVKLGRMRGIQDFQNIECDDDNMQEQFVLKYILTMYVQGIQDDNEFNNVGTQVTTEVNINNADIQDDNNNNVSVQDNIPKSFKNLVEKCWNTEPDLRPNIHEVYYSLLNLWSSIYHNKYPTPLNLICLEFIAADKDYSKSNFQEMITQKAKNSNLESLEMITKEAENSNLEPLEMIKYIKKNDLVNIRNINELKIIPPIDNDQFCKISKAILKIKKTDIIVACKRFKSTQLDRTFFYELKMHKKLYSCLRILCVLGISLDENTKEYLLIMQYADGGNLRKYLKNHFLKLTWNDKLKFAYQITEGIKYLHDEDVLHQNLHSKNILIHRKEIKIILDIAKSTESDYLNEMIPYIDPKILDDRSYEYDKKSDIYSLGVLIWEISSGRPPFIYSETEKSLEIQLIISGYREKSIPNTPNEYSDLYKSCWDPEPSERPSINQVFSKLGKMLYTQIKTNLKPEELIDSIRNNYLAILIININELSNVNGNITWEKKDSSFPVICKKYKCDQLNEAFIHKLKIYRKFSFCSRIVRIFGISLDINVNEFLMIMQYANGGNLRQYLKDHFSELTWDDKIKLAYQITEGIKFLHDADIIHQNLHPKNIVIHKKEAKIMLDIVKSVETDYFNDDEMISYVDPKFLENYSYELDKKSDIYSLGVLMWELSSGYPPEAENISKNQIINGYRETRIPNIPKEYFNLYESCWHSEPNARPTINQIFNKLEAMNKNSGLELFNLIKKHKLVKFINIDELSDIRYIDGDEKTKEYLLIMECADGGNLHQYLNNHFSELTWNDKIKLAYQITEGIKFLQGEKILHRDLHSGNIVVHQGEAKIIDFGIAKSMETQTYSYSGVFGSLPYIDPKRLANYSYEYNEKSDIYSLGVLMWEISSGKSPFANRNIGGDLLRHDLIGGHREEPVPDTPDEYLKLYKSCWDPEPNKRPSISQVFSKLVKLGRMRGIQDFQDIKCDDDEVQGIQDNNVNDTDAQDEFMAKIFIFI</sequence>
<dbReference type="PRINTS" id="PR00109">
    <property type="entry name" value="TYRKINASE"/>
</dbReference>
<dbReference type="PANTHER" id="PTHR44329">
    <property type="entry name" value="SERINE/THREONINE-PROTEIN KINASE TNNI3K-RELATED"/>
    <property type="match status" value="1"/>
</dbReference>
<dbReference type="GO" id="GO:0005524">
    <property type="term" value="F:ATP binding"/>
    <property type="evidence" value="ECO:0007669"/>
    <property type="project" value="InterPro"/>
</dbReference>
<dbReference type="SUPFAM" id="SSF56112">
    <property type="entry name" value="Protein kinase-like (PK-like)"/>
    <property type="match status" value="4"/>
</dbReference>
<dbReference type="InterPro" id="IPR001245">
    <property type="entry name" value="Ser-Thr/Tyr_kinase_cat_dom"/>
</dbReference>
<keyword evidence="3" id="KW-1185">Reference proteome</keyword>
<dbReference type="Pfam" id="PF07714">
    <property type="entry name" value="PK_Tyr_Ser-Thr"/>
    <property type="match status" value="3"/>
</dbReference>
<dbReference type="Pfam" id="PF00069">
    <property type="entry name" value="Pkinase"/>
    <property type="match status" value="1"/>
</dbReference>
<comment type="caution">
    <text evidence="2">The sequence shown here is derived from an EMBL/GenBank/DDBJ whole genome shotgun (WGS) entry which is preliminary data.</text>
</comment>
<feature type="domain" description="Protein kinase" evidence="1">
    <location>
        <begin position="27"/>
        <end position="283"/>
    </location>
</feature>
<dbReference type="InterPro" id="IPR011009">
    <property type="entry name" value="Kinase-like_dom_sf"/>
</dbReference>
<dbReference type="Gene3D" id="1.10.510.10">
    <property type="entry name" value="Transferase(Phosphotransferase) domain 1"/>
    <property type="match status" value="4"/>
</dbReference>
<reference evidence="2 3" key="1">
    <citation type="journal article" date="2013" name="Proc. Natl. Acad. Sci. U.S.A.">
        <title>Genome of an arbuscular mycorrhizal fungus provides insight into the oldest plant symbiosis.</title>
        <authorList>
            <person name="Tisserant E."/>
            <person name="Malbreil M."/>
            <person name="Kuo A."/>
            <person name="Kohler A."/>
            <person name="Symeonidi A."/>
            <person name="Balestrini R."/>
            <person name="Charron P."/>
            <person name="Duensing N."/>
            <person name="Frei Dit Frey N."/>
            <person name="Gianinazzi-Pearson V."/>
            <person name="Gilbert L.B."/>
            <person name="Handa Y."/>
            <person name="Herr J.R."/>
            <person name="Hijri M."/>
            <person name="Koul R."/>
            <person name="Kawaguchi M."/>
            <person name="Krajinski F."/>
            <person name="Lammers P.J."/>
            <person name="Masclaux F.G."/>
            <person name="Murat C."/>
            <person name="Morin E."/>
            <person name="Ndikumana S."/>
            <person name="Pagni M."/>
            <person name="Petitpierre D."/>
            <person name="Requena N."/>
            <person name="Rosikiewicz P."/>
            <person name="Riley R."/>
            <person name="Saito K."/>
            <person name="San Clemente H."/>
            <person name="Shapiro H."/>
            <person name="van Tuinen D."/>
            <person name="Becard G."/>
            <person name="Bonfante P."/>
            <person name="Paszkowski U."/>
            <person name="Shachar-Hill Y.Y."/>
            <person name="Tuskan G.A."/>
            <person name="Young P.W."/>
            <person name="Sanders I.R."/>
            <person name="Henrissat B."/>
            <person name="Rensing S.A."/>
            <person name="Grigoriev I.V."/>
            <person name="Corradi N."/>
            <person name="Roux C."/>
            <person name="Martin F."/>
        </authorList>
    </citation>
    <scope>NUCLEOTIDE SEQUENCE [LARGE SCALE GENOMIC DNA]</scope>
    <source>
        <strain evidence="2 3">DAOM 197198</strain>
    </source>
</reference>
<protein>
    <submittedName>
        <fullName evidence="2">Kinase-like domain-containing protein</fullName>
    </submittedName>
</protein>
<dbReference type="InterPro" id="IPR051681">
    <property type="entry name" value="Ser/Thr_Kinases-Pseudokinases"/>
</dbReference>
<feature type="domain" description="Protein kinase" evidence="1">
    <location>
        <begin position="472"/>
        <end position="725"/>
    </location>
</feature>
<evidence type="ECO:0000259" key="1">
    <source>
        <dbReference type="PROSITE" id="PS50011"/>
    </source>
</evidence>